<accession>A0ABQ8HNF7</accession>
<dbReference type="EMBL" id="JAFEMO010000008">
    <property type="protein sequence ID" value="KAH7565897.1"/>
    <property type="molecule type" value="Genomic_DNA"/>
</dbReference>
<name>A0ABQ8HNF7_9ROSI</name>
<protein>
    <recommendedName>
        <fullName evidence="3">Replication protein A1</fullName>
    </recommendedName>
</protein>
<proteinExistence type="predicted"/>
<dbReference type="Proteomes" id="UP000827721">
    <property type="component" value="Unassembled WGS sequence"/>
</dbReference>
<keyword evidence="2" id="KW-1185">Reference proteome</keyword>
<comment type="caution">
    <text evidence="1">The sequence shown here is derived from an EMBL/GenBank/DDBJ whole genome shotgun (WGS) entry which is preliminary data.</text>
</comment>
<gene>
    <name evidence="1" type="ORF">JRO89_XS08G0034800</name>
</gene>
<evidence type="ECO:0008006" key="3">
    <source>
        <dbReference type="Google" id="ProtNLM"/>
    </source>
</evidence>
<organism evidence="1 2">
    <name type="scientific">Xanthoceras sorbifolium</name>
    <dbReference type="NCBI Taxonomy" id="99658"/>
    <lineage>
        <taxon>Eukaryota</taxon>
        <taxon>Viridiplantae</taxon>
        <taxon>Streptophyta</taxon>
        <taxon>Embryophyta</taxon>
        <taxon>Tracheophyta</taxon>
        <taxon>Spermatophyta</taxon>
        <taxon>Magnoliopsida</taxon>
        <taxon>eudicotyledons</taxon>
        <taxon>Gunneridae</taxon>
        <taxon>Pentapetalae</taxon>
        <taxon>rosids</taxon>
        <taxon>malvids</taxon>
        <taxon>Sapindales</taxon>
        <taxon>Sapindaceae</taxon>
        <taxon>Xanthoceroideae</taxon>
        <taxon>Xanthoceras</taxon>
    </lineage>
</organism>
<evidence type="ECO:0000313" key="1">
    <source>
        <dbReference type="EMBL" id="KAH7565897.1"/>
    </source>
</evidence>
<reference evidence="1 2" key="1">
    <citation type="submission" date="2021-02" db="EMBL/GenBank/DDBJ databases">
        <title>Plant Genome Project.</title>
        <authorList>
            <person name="Zhang R.-G."/>
        </authorList>
    </citation>
    <scope>NUCLEOTIDE SEQUENCE [LARGE SCALE GENOMIC DNA]</scope>
    <source>
        <tissue evidence="1">Leaves</tissue>
    </source>
</reference>
<sequence>MHNYNHLEASDGFASVAYLIEIRCRTCQYVTQGRYEYFSSQFSCRFFKCDQCRNSGCISRVHNFGVALVRHENEQAAEEDKDIFEGRLHLPATDVGNLSQFNIETNEVFTTLAFVLKSSAQLYGVTKLQARGVITSAPSSIKIEINEVIEFSKVRTVDFTYFWGTEWVLLIVP</sequence>
<evidence type="ECO:0000313" key="2">
    <source>
        <dbReference type="Proteomes" id="UP000827721"/>
    </source>
</evidence>